<dbReference type="Proteomes" id="UP000030002">
    <property type="component" value="Unassembled WGS sequence"/>
</dbReference>
<reference evidence="4 5" key="1">
    <citation type="submission" date="2013-08" db="EMBL/GenBank/DDBJ databases">
        <title>The genome sequence of Knoellia sinensis.</title>
        <authorList>
            <person name="Zhu W."/>
            <person name="Wang G."/>
        </authorList>
    </citation>
    <scope>NUCLEOTIDE SEQUENCE [LARGE SCALE GENOMIC DNA]</scope>
    <source>
        <strain evidence="4 5">KCTC 19936</strain>
    </source>
</reference>
<dbReference type="PANTHER" id="PTHR30055">
    <property type="entry name" value="HTH-TYPE TRANSCRIPTIONAL REGULATOR RUTR"/>
    <property type="match status" value="1"/>
</dbReference>
<protein>
    <submittedName>
        <fullName evidence="4">TetR family transcriptional regulator</fullName>
    </submittedName>
</protein>
<sequence>MDTRELILTEARKSFSENGYAATSLRGIARSAGVDVALVPYYFGNKRDLFVAAVEMPVKPAEAIAHAFAEGPEVAGARLVDTFVGIWEDPATGPAFVAMFRSAMTHDDARQALAEFASKEILGLYARGLGDIDPEEARLRAGLAASQLVGMVMLRHVMRIEPHASLTHEQVVALLGPTVQHYLTGDLGA</sequence>
<dbReference type="InterPro" id="IPR036271">
    <property type="entry name" value="Tet_transcr_reg_TetR-rel_C_sf"/>
</dbReference>
<dbReference type="STRING" id="1385520.N802_11850"/>
<dbReference type="Pfam" id="PF17920">
    <property type="entry name" value="TetR_C_16"/>
    <property type="match status" value="1"/>
</dbReference>
<dbReference type="Gene3D" id="1.10.10.60">
    <property type="entry name" value="Homeodomain-like"/>
    <property type="match status" value="1"/>
</dbReference>
<dbReference type="Pfam" id="PF00440">
    <property type="entry name" value="TetR_N"/>
    <property type="match status" value="1"/>
</dbReference>
<keyword evidence="1 2" id="KW-0238">DNA-binding</keyword>
<evidence type="ECO:0000313" key="4">
    <source>
        <dbReference type="EMBL" id="KGN34096.1"/>
    </source>
</evidence>
<name>A0A0A0JER7_9MICO</name>
<dbReference type="PANTHER" id="PTHR30055:SF235">
    <property type="entry name" value="TRANSCRIPTIONAL REGULATORY PROTEIN"/>
    <property type="match status" value="1"/>
</dbReference>
<evidence type="ECO:0000256" key="1">
    <source>
        <dbReference type="ARBA" id="ARBA00023125"/>
    </source>
</evidence>
<dbReference type="GO" id="GO:0000976">
    <property type="term" value="F:transcription cis-regulatory region binding"/>
    <property type="evidence" value="ECO:0007669"/>
    <property type="project" value="TreeGrafter"/>
</dbReference>
<dbReference type="Gene3D" id="1.10.357.10">
    <property type="entry name" value="Tetracycline Repressor, domain 2"/>
    <property type="match status" value="1"/>
</dbReference>
<accession>A0A0A0JER7</accession>
<evidence type="ECO:0000313" key="5">
    <source>
        <dbReference type="Proteomes" id="UP000030002"/>
    </source>
</evidence>
<dbReference type="InterPro" id="IPR050109">
    <property type="entry name" value="HTH-type_TetR-like_transc_reg"/>
</dbReference>
<feature type="DNA-binding region" description="H-T-H motif" evidence="2">
    <location>
        <begin position="24"/>
        <end position="43"/>
    </location>
</feature>
<dbReference type="GO" id="GO:0003700">
    <property type="term" value="F:DNA-binding transcription factor activity"/>
    <property type="evidence" value="ECO:0007669"/>
    <property type="project" value="TreeGrafter"/>
</dbReference>
<keyword evidence="5" id="KW-1185">Reference proteome</keyword>
<evidence type="ECO:0000256" key="2">
    <source>
        <dbReference type="PROSITE-ProRule" id="PRU00335"/>
    </source>
</evidence>
<dbReference type="AlphaFoldDB" id="A0A0A0JER7"/>
<dbReference type="PRINTS" id="PR00455">
    <property type="entry name" value="HTHTETR"/>
</dbReference>
<dbReference type="EMBL" id="AVPJ01000002">
    <property type="protein sequence ID" value="KGN34096.1"/>
    <property type="molecule type" value="Genomic_DNA"/>
</dbReference>
<proteinExistence type="predicted"/>
<feature type="domain" description="HTH tetR-type" evidence="3">
    <location>
        <begin position="1"/>
        <end position="61"/>
    </location>
</feature>
<dbReference type="InterPro" id="IPR009057">
    <property type="entry name" value="Homeodomain-like_sf"/>
</dbReference>
<dbReference type="InterPro" id="IPR041678">
    <property type="entry name" value="TetR_C_16"/>
</dbReference>
<gene>
    <name evidence="4" type="ORF">N802_11850</name>
</gene>
<dbReference type="SUPFAM" id="SSF48498">
    <property type="entry name" value="Tetracyclin repressor-like, C-terminal domain"/>
    <property type="match status" value="1"/>
</dbReference>
<dbReference type="SUPFAM" id="SSF46689">
    <property type="entry name" value="Homeodomain-like"/>
    <property type="match status" value="1"/>
</dbReference>
<dbReference type="InterPro" id="IPR001647">
    <property type="entry name" value="HTH_TetR"/>
</dbReference>
<evidence type="ECO:0000259" key="3">
    <source>
        <dbReference type="PROSITE" id="PS50977"/>
    </source>
</evidence>
<comment type="caution">
    <text evidence="4">The sequence shown here is derived from an EMBL/GenBank/DDBJ whole genome shotgun (WGS) entry which is preliminary data.</text>
</comment>
<organism evidence="4 5">
    <name type="scientific">Knoellia sinensis KCTC 19936</name>
    <dbReference type="NCBI Taxonomy" id="1385520"/>
    <lineage>
        <taxon>Bacteria</taxon>
        <taxon>Bacillati</taxon>
        <taxon>Actinomycetota</taxon>
        <taxon>Actinomycetes</taxon>
        <taxon>Micrococcales</taxon>
        <taxon>Intrasporangiaceae</taxon>
        <taxon>Knoellia</taxon>
    </lineage>
</organism>
<dbReference type="PROSITE" id="PS50977">
    <property type="entry name" value="HTH_TETR_2"/>
    <property type="match status" value="1"/>
</dbReference>
<dbReference type="eggNOG" id="COG1309">
    <property type="taxonomic scope" value="Bacteria"/>
</dbReference>